<feature type="transmembrane region" description="Helical" evidence="7">
    <location>
        <begin position="288"/>
        <end position="310"/>
    </location>
</feature>
<dbReference type="AlphaFoldDB" id="A0A317V482"/>
<dbReference type="InterPro" id="IPR011701">
    <property type="entry name" value="MFS"/>
</dbReference>
<organism evidence="9 10">
    <name type="scientific">Aspergillus sclerotioniger CBS 115572</name>
    <dbReference type="NCBI Taxonomy" id="1450535"/>
    <lineage>
        <taxon>Eukaryota</taxon>
        <taxon>Fungi</taxon>
        <taxon>Dikarya</taxon>
        <taxon>Ascomycota</taxon>
        <taxon>Pezizomycotina</taxon>
        <taxon>Eurotiomycetes</taxon>
        <taxon>Eurotiomycetidae</taxon>
        <taxon>Eurotiales</taxon>
        <taxon>Aspergillaceae</taxon>
        <taxon>Aspergillus</taxon>
        <taxon>Aspergillus subgen. Circumdati</taxon>
    </lineage>
</organism>
<dbReference type="EMBL" id="MSFK01000047">
    <property type="protein sequence ID" value="PWY67647.1"/>
    <property type="molecule type" value="Genomic_DNA"/>
</dbReference>
<keyword evidence="10" id="KW-1185">Reference proteome</keyword>
<feature type="domain" description="Major facilitator superfamily (MFS) profile" evidence="8">
    <location>
        <begin position="1"/>
        <end position="378"/>
    </location>
</feature>
<evidence type="ECO:0000259" key="8">
    <source>
        <dbReference type="PROSITE" id="PS50850"/>
    </source>
</evidence>
<dbReference type="Gene3D" id="1.20.1250.20">
    <property type="entry name" value="MFS general substrate transporter like domains"/>
    <property type="match status" value="2"/>
</dbReference>
<dbReference type="GeneID" id="37115057"/>
<dbReference type="Pfam" id="PF07690">
    <property type="entry name" value="MFS_1"/>
    <property type="match status" value="1"/>
</dbReference>
<dbReference type="GO" id="GO:0012505">
    <property type="term" value="C:endomembrane system"/>
    <property type="evidence" value="ECO:0007669"/>
    <property type="project" value="UniProtKB-SubCell"/>
</dbReference>
<protein>
    <submittedName>
        <fullName evidence="9">MFS transporter</fullName>
    </submittedName>
</protein>
<feature type="transmembrane region" description="Helical" evidence="7">
    <location>
        <begin position="197"/>
        <end position="220"/>
    </location>
</feature>
<feature type="transmembrane region" description="Helical" evidence="7">
    <location>
        <begin position="352"/>
        <end position="372"/>
    </location>
</feature>
<feature type="transmembrane region" description="Helical" evidence="7">
    <location>
        <begin position="232"/>
        <end position="252"/>
    </location>
</feature>
<evidence type="ECO:0000256" key="1">
    <source>
        <dbReference type="ARBA" id="ARBA00004127"/>
    </source>
</evidence>
<dbReference type="InterPro" id="IPR051788">
    <property type="entry name" value="MFS_Transporter"/>
</dbReference>
<evidence type="ECO:0000256" key="2">
    <source>
        <dbReference type="ARBA" id="ARBA00008335"/>
    </source>
</evidence>
<dbReference type="STRING" id="1450535.A0A317V482"/>
<dbReference type="GO" id="GO:0022857">
    <property type="term" value="F:transmembrane transporter activity"/>
    <property type="evidence" value="ECO:0007669"/>
    <property type="project" value="InterPro"/>
</dbReference>
<evidence type="ECO:0000256" key="4">
    <source>
        <dbReference type="ARBA" id="ARBA00022692"/>
    </source>
</evidence>
<evidence type="ECO:0000256" key="7">
    <source>
        <dbReference type="SAM" id="Phobius"/>
    </source>
</evidence>
<keyword evidence="3" id="KW-0813">Transport</keyword>
<dbReference type="InterPro" id="IPR036259">
    <property type="entry name" value="MFS_trans_sf"/>
</dbReference>
<feature type="transmembrane region" description="Helical" evidence="7">
    <location>
        <begin position="264"/>
        <end position="282"/>
    </location>
</feature>
<keyword evidence="6 7" id="KW-0472">Membrane</keyword>
<dbReference type="SUPFAM" id="SSF103473">
    <property type="entry name" value="MFS general substrate transporter"/>
    <property type="match status" value="1"/>
</dbReference>
<evidence type="ECO:0000256" key="5">
    <source>
        <dbReference type="ARBA" id="ARBA00022989"/>
    </source>
</evidence>
<dbReference type="PROSITE" id="PS50850">
    <property type="entry name" value="MFS"/>
    <property type="match status" value="1"/>
</dbReference>
<dbReference type="OrthoDB" id="413079at2759"/>
<dbReference type="GO" id="GO:0016020">
    <property type="term" value="C:membrane"/>
    <property type="evidence" value="ECO:0007669"/>
    <property type="project" value="TreeGrafter"/>
</dbReference>
<evidence type="ECO:0000256" key="3">
    <source>
        <dbReference type="ARBA" id="ARBA00022448"/>
    </source>
</evidence>
<feature type="transmembrane region" description="Helical" evidence="7">
    <location>
        <begin position="114"/>
        <end position="135"/>
    </location>
</feature>
<evidence type="ECO:0000256" key="6">
    <source>
        <dbReference type="ARBA" id="ARBA00023136"/>
    </source>
</evidence>
<sequence>MGASDAAYGPLIPYLESYYDISHTTVSLLFLSPVCGYTLAGLLNNEIHVQVGRRGIACISAACHLFTFSIASLHPRYPVLVVSSAVGGFGTGIADSAWNAWISSLSSANQLMGILHGLYGVGAMISPLIVSALVTRANVPWFRFYNIMAAGAAVEAVVCTLAFWSARPVTLDASEDSDESQRGGLRRALFQQPYARVTWICTLFLLIYVGTEVTLGGWTVVFMMRVRHATPFASGMAVTGFWLGITCGRVFLGFITPMIGEELSVTLYALCVIIFGFVFWLVPNFYVSAVAVSLQGFFLGPLFPVLIVVATKILPQSLHVSSIGFASAIGGAGAALLPFAVGSLAESQGVQILQPFIIGLSVGILLLWLCLWRVSKSVAGGICFDTSP</sequence>
<name>A0A317V482_9EURO</name>
<gene>
    <name evidence="9" type="ORF">BO94DRAFT_540437</name>
</gene>
<comment type="subcellular location">
    <subcellularLocation>
        <location evidence="1">Endomembrane system</location>
        <topology evidence="1">Multi-pass membrane protein</topology>
    </subcellularLocation>
</comment>
<dbReference type="Proteomes" id="UP000246702">
    <property type="component" value="Unassembled WGS sequence"/>
</dbReference>
<keyword evidence="5 7" id="KW-1133">Transmembrane helix</keyword>
<feature type="transmembrane region" description="Helical" evidence="7">
    <location>
        <begin position="55"/>
        <end position="73"/>
    </location>
</feature>
<evidence type="ECO:0000313" key="9">
    <source>
        <dbReference type="EMBL" id="PWY67647.1"/>
    </source>
</evidence>
<dbReference type="FunFam" id="1.20.1250.20:FF:000286">
    <property type="entry name" value="MFS efflux transporter"/>
    <property type="match status" value="1"/>
</dbReference>
<feature type="transmembrane region" description="Helical" evidence="7">
    <location>
        <begin position="322"/>
        <end position="340"/>
    </location>
</feature>
<dbReference type="RefSeq" id="XP_025461996.1">
    <property type="nucleotide sequence ID" value="XM_025612914.1"/>
</dbReference>
<keyword evidence="4 7" id="KW-0812">Transmembrane</keyword>
<comment type="similarity">
    <text evidence="2">Belongs to the major facilitator superfamily.</text>
</comment>
<dbReference type="PANTHER" id="PTHR23514">
    <property type="entry name" value="BYPASS OF STOP CODON PROTEIN 6"/>
    <property type="match status" value="1"/>
</dbReference>
<reference evidence="9 10" key="1">
    <citation type="submission" date="2016-12" db="EMBL/GenBank/DDBJ databases">
        <title>The genomes of Aspergillus section Nigri reveals drivers in fungal speciation.</title>
        <authorList>
            <consortium name="DOE Joint Genome Institute"/>
            <person name="Vesth T.C."/>
            <person name="Nybo J."/>
            <person name="Theobald S."/>
            <person name="Brandl J."/>
            <person name="Frisvad J.C."/>
            <person name="Nielsen K.F."/>
            <person name="Lyhne E.K."/>
            <person name="Kogle M.E."/>
            <person name="Kuo A."/>
            <person name="Riley R."/>
            <person name="Clum A."/>
            <person name="Nolan M."/>
            <person name="Lipzen A."/>
            <person name="Salamov A."/>
            <person name="Henrissat B."/>
            <person name="Wiebenga A."/>
            <person name="De Vries R.P."/>
            <person name="Grigoriev I.V."/>
            <person name="Mortensen U.H."/>
            <person name="Andersen M.R."/>
            <person name="Baker S.E."/>
        </authorList>
    </citation>
    <scope>NUCLEOTIDE SEQUENCE [LARGE SCALE GENOMIC DNA]</scope>
    <source>
        <strain evidence="9 10">CBS 115572</strain>
    </source>
</reference>
<proteinExistence type="inferred from homology"/>
<evidence type="ECO:0000313" key="10">
    <source>
        <dbReference type="Proteomes" id="UP000246702"/>
    </source>
</evidence>
<dbReference type="InterPro" id="IPR020846">
    <property type="entry name" value="MFS_dom"/>
</dbReference>
<dbReference type="PANTHER" id="PTHR23514:SF3">
    <property type="entry name" value="BYPASS OF STOP CODON PROTEIN 6"/>
    <property type="match status" value="1"/>
</dbReference>
<dbReference type="FunFam" id="1.20.1250.20:FF:000308">
    <property type="entry name" value="MFS efflux transporter"/>
    <property type="match status" value="1"/>
</dbReference>
<feature type="transmembrane region" description="Helical" evidence="7">
    <location>
        <begin position="79"/>
        <end position="102"/>
    </location>
</feature>
<comment type="caution">
    <text evidence="9">The sequence shown here is derived from an EMBL/GenBank/DDBJ whole genome shotgun (WGS) entry which is preliminary data.</text>
</comment>
<accession>A0A317V482</accession>